<protein>
    <submittedName>
        <fullName evidence="3">Uncharacterized protein</fullName>
    </submittedName>
</protein>
<proteinExistence type="predicted"/>
<keyword evidence="2" id="KW-1185">Reference proteome</keyword>
<dbReference type="Proteomes" id="UP000887574">
    <property type="component" value="Unplaced"/>
</dbReference>
<feature type="region of interest" description="Disordered" evidence="1">
    <location>
        <begin position="105"/>
        <end position="144"/>
    </location>
</feature>
<dbReference type="AlphaFoldDB" id="A0A915DXQ8"/>
<reference evidence="3" key="1">
    <citation type="submission" date="2022-11" db="UniProtKB">
        <authorList>
            <consortium name="WormBaseParasite"/>
        </authorList>
    </citation>
    <scope>IDENTIFICATION</scope>
</reference>
<evidence type="ECO:0000256" key="1">
    <source>
        <dbReference type="SAM" id="MobiDB-lite"/>
    </source>
</evidence>
<dbReference type="WBParaSite" id="jg23850">
    <property type="protein sequence ID" value="jg23850"/>
    <property type="gene ID" value="jg23850"/>
</dbReference>
<organism evidence="2 3">
    <name type="scientific">Ditylenchus dipsaci</name>
    <dbReference type="NCBI Taxonomy" id="166011"/>
    <lineage>
        <taxon>Eukaryota</taxon>
        <taxon>Metazoa</taxon>
        <taxon>Ecdysozoa</taxon>
        <taxon>Nematoda</taxon>
        <taxon>Chromadorea</taxon>
        <taxon>Rhabditida</taxon>
        <taxon>Tylenchina</taxon>
        <taxon>Tylenchomorpha</taxon>
        <taxon>Sphaerularioidea</taxon>
        <taxon>Anguinidae</taxon>
        <taxon>Anguininae</taxon>
        <taxon>Ditylenchus</taxon>
    </lineage>
</organism>
<sequence length="449" mass="50901">MSRNATCMYCGKRERIVNMQHLSDVDWIRTAVLSSLRMEHTADVLPSKPYLYADIINSANGFRRARYGALPTKVDRKRGSPPTLYKFRHAHIAGKALKASTRKYSQSRRMSERIMNNGRRSHQSTSSGSTELDDDYFNDPPPQLEISDTLERSAAFVLVEYFPPFDKNRQKYEVLLSDAGQSTKAAYLQEFDLRVDALRELLRLSHDSDKNFLANIPQIGVEQNNDASTSFDTLHLEPCELLQEAVQELGRIKALLYTALQNQVEILRHLNGSSARDVSAFHLHTYLSRQILAPSYTYCTEREVNSIFDYNPPISVARALSKKIFSTEEQALPVSKRDPEKVKWLKQSIRSKYQSNDTNSTFCVWASCKSALNKDAEFKTGNSRLPTPSKCPQIRPNLSEMPKLLVASQEDQSSATDTKPFLQPEAKLEDDDPPPLIDVYANDHSSVLT</sequence>
<feature type="region of interest" description="Disordered" evidence="1">
    <location>
        <begin position="406"/>
        <end position="449"/>
    </location>
</feature>
<evidence type="ECO:0000313" key="2">
    <source>
        <dbReference type="Proteomes" id="UP000887574"/>
    </source>
</evidence>
<accession>A0A915DXQ8</accession>
<evidence type="ECO:0000313" key="3">
    <source>
        <dbReference type="WBParaSite" id="jg23850"/>
    </source>
</evidence>
<name>A0A915DXQ8_9BILA</name>